<dbReference type="EMBL" id="KN824314">
    <property type="protein sequence ID" value="KIM25461.1"/>
    <property type="molecule type" value="Genomic_DNA"/>
</dbReference>
<dbReference type="SUPFAM" id="SSF57667">
    <property type="entry name" value="beta-beta-alpha zinc fingers"/>
    <property type="match status" value="1"/>
</dbReference>
<name>A0A0C3B1N2_SERVB</name>
<feature type="compositionally biased region" description="Polar residues" evidence="1">
    <location>
        <begin position="43"/>
        <end position="53"/>
    </location>
</feature>
<dbReference type="Proteomes" id="UP000054097">
    <property type="component" value="Unassembled WGS sequence"/>
</dbReference>
<protein>
    <recommendedName>
        <fullName evidence="2">G-patch domain-containing protein</fullName>
    </recommendedName>
</protein>
<keyword evidence="4" id="KW-1185">Reference proteome</keyword>
<sequence>MSAATIARWKAIPMERSDPKAGTKRTREESSDDDDDDVSLVSRTPSPKPQTASDILKSSVEYYSSSGYLDEEIATLETKIKKTNIGYSMLSKLGWKEGEGLGARGTGRPEPIPFAIKNERLGLGKASLDTAMIDATVSQRRDLESERQIRETEEQRQVRQDTVAKQAAIKSEITDVLRPFYCQLCDKQYVNVGQYDEHCNSYAHHHKAREKDLNASLKGRQQENAISTRLEKERKREERELRKQAKAQGIKISSSSMVKAPSLLPAPLIEAAPLKKASGWATVGTAGTAPKLGGWASVGSGDAGSSKGFKPIDPPVLAPPPPMESPPPPPPPSGSPPPPPPPTDLPPPPPPSGSPPPPPPSSLPPPLPTEVSSRKPALRGVPMFQSAGWTNLTHQLEEKAIVDTDDADTAEDKETHDEEMTHQISSNDGANVDMVVDVEAQWPPTPGAPLHARPYGGSNPGSYPTTPGNFLPGGANGPNFPFPPTPRDPLPPISRDPDGHPPKTPGWRIHEAPSPSPHVGNSTFAARGGLQDAPLTSFSPLSVLQARGAMRARGRGGGNAGMQGGHQSGRRAWSPMNELNSAPPGWKSSD</sequence>
<feature type="compositionally biased region" description="Basic and acidic residues" evidence="1">
    <location>
        <begin position="410"/>
        <end position="421"/>
    </location>
</feature>
<dbReference type="PRINTS" id="PR01217">
    <property type="entry name" value="PRICHEXTENSN"/>
</dbReference>
<feature type="region of interest" description="Disordered" evidence="1">
    <location>
        <begin position="1"/>
        <end position="53"/>
    </location>
</feature>
<dbReference type="InterPro" id="IPR036236">
    <property type="entry name" value="Znf_C2H2_sf"/>
</dbReference>
<dbReference type="PANTHER" id="PTHR47251">
    <property type="entry name" value="FINGER DOMAIN PROTEIN, PUTATIVE (AFU_ORTHOLOGUE AFUA_3G04180)-RELATED"/>
    <property type="match status" value="1"/>
</dbReference>
<dbReference type="OrthoDB" id="4822at2759"/>
<dbReference type="STRING" id="933852.A0A0C3B1N2"/>
<dbReference type="PROSITE" id="PS50174">
    <property type="entry name" value="G_PATCH"/>
    <property type="match status" value="1"/>
</dbReference>
<feature type="domain" description="G-patch" evidence="2">
    <location>
        <begin position="82"/>
        <end position="128"/>
    </location>
</feature>
<dbReference type="Pfam" id="PF01585">
    <property type="entry name" value="G-patch"/>
    <property type="match status" value="1"/>
</dbReference>
<feature type="compositionally biased region" description="Gly residues" evidence="1">
    <location>
        <begin position="555"/>
        <end position="567"/>
    </location>
</feature>
<organism evidence="3 4">
    <name type="scientific">Serendipita vermifera MAFF 305830</name>
    <dbReference type="NCBI Taxonomy" id="933852"/>
    <lineage>
        <taxon>Eukaryota</taxon>
        <taxon>Fungi</taxon>
        <taxon>Dikarya</taxon>
        <taxon>Basidiomycota</taxon>
        <taxon>Agaricomycotina</taxon>
        <taxon>Agaricomycetes</taxon>
        <taxon>Sebacinales</taxon>
        <taxon>Serendipitaceae</taxon>
        <taxon>Serendipita</taxon>
    </lineage>
</organism>
<evidence type="ECO:0000259" key="2">
    <source>
        <dbReference type="PROSITE" id="PS50174"/>
    </source>
</evidence>
<gene>
    <name evidence="3" type="ORF">M408DRAFT_10457</name>
</gene>
<reference evidence="4" key="2">
    <citation type="submission" date="2015-01" db="EMBL/GenBank/DDBJ databases">
        <title>Evolutionary Origins and Diversification of the Mycorrhizal Mutualists.</title>
        <authorList>
            <consortium name="DOE Joint Genome Institute"/>
            <consortium name="Mycorrhizal Genomics Consortium"/>
            <person name="Kohler A."/>
            <person name="Kuo A."/>
            <person name="Nagy L.G."/>
            <person name="Floudas D."/>
            <person name="Copeland A."/>
            <person name="Barry K.W."/>
            <person name="Cichocki N."/>
            <person name="Veneault-Fourrey C."/>
            <person name="LaButti K."/>
            <person name="Lindquist E.A."/>
            <person name="Lipzen A."/>
            <person name="Lundell T."/>
            <person name="Morin E."/>
            <person name="Murat C."/>
            <person name="Riley R."/>
            <person name="Ohm R."/>
            <person name="Sun H."/>
            <person name="Tunlid A."/>
            <person name="Henrissat B."/>
            <person name="Grigoriev I.V."/>
            <person name="Hibbett D.S."/>
            <person name="Martin F."/>
        </authorList>
    </citation>
    <scope>NUCLEOTIDE SEQUENCE [LARGE SCALE GENOMIC DNA]</scope>
    <source>
        <strain evidence="4">MAFF 305830</strain>
    </source>
</reference>
<feature type="compositionally biased region" description="Low complexity" evidence="1">
    <location>
        <begin position="467"/>
        <end position="479"/>
    </location>
</feature>
<evidence type="ECO:0000256" key="1">
    <source>
        <dbReference type="SAM" id="MobiDB-lite"/>
    </source>
</evidence>
<dbReference type="PANTHER" id="PTHR47251:SF1">
    <property type="entry name" value="FINGER DOMAIN PROTEIN, PUTATIVE (AFU_ORTHOLOGUE AFUA_3G04180)-RELATED"/>
    <property type="match status" value="1"/>
</dbReference>
<feature type="region of interest" description="Disordered" evidence="1">
    <location>
        <begin position="551"/>
        <end position="590"/>
    </location>
</feature>
<proteinExistence type="predicted"/>
<evidence type="ECO:0000313" key="3">
    <source>
        <dbReference type="EMBL" id="KIM25461.1"/>
    </source>
</evidence>
<evidence type="ECO:0000313" key="4">
    <source>
        <dbReference type="Proteomes" id="UP000054097"/>
    </source>
</evidence>
<dbReference type="GO" id="GO:0003676">
    <property type="term" value="F:nucleic acid binding"/>
    <property type="evidence" value="ECO:0007669"/>
    <property type="project" value="InterPro"/>
</dbReference>
<dbReference type="PROSITE" id="PS00028">
    <property type="entry name" value="ZINC_FINGER_C2H2_1"/>
    <property type="match status" value="1"/>
</dbReference>
<dbReference type="AlphaFoldDB" id="A0A0C3B1N2"/>
<feature type="compositionally biased region" description="Basic and acidic residues" evidence="1">
    <location>
        <begin position="13"/>
        <end position="29"/>
    </location>
</feature>
<dbReference type="SMART" id="SM00443">
    <property type="entry name" value="G_patch"/>
    <property type="match status" value="1"/>
</dbReference>
<feature type="compositionally biased region" description="Pro residues" evidence="1">
    <location>
        <begin position="480"/>
        <end position="494"/>
    </location>
</feature>
<feature type="compositionally biased region" description="Pro residues" evidence="1">
    <location>
        <begin position="312"/>
        <end position="368"/>
    </location>
</feature>
<reference evidence="3 4" key="1">
    <citation type="submission" date="2014-04" db="EMBL/GenBank/DDBJ databases">
        <authorList>
            <consortium name="DOE Joint Genome Institute"/>
            <person name="Kuo A."/>
            <person name="Zuccaro A."/>
            <person name="Kohler A."/>
            <person name="Nagy L.G."/>
            <person name="Floudas D."/>
            <person name="Copeland A."/>
            <person name="Barry K.W."/>
            <person name="Cichocki N."/>
            <person name="Veneault-Fourrey C."/>
            <person name="LaButti K."/>
            <person name="Lindquist E.A."/>
            <person name="Lipzen A."/>
            <person name="Lundell T."/>
            <person name="Morin E."/>
            <person name="Murat C."/>
            <person name="Sun H."/>
            <person name="Tunlid A."/>
            <person name="Henrissat B."/>
            <person name="Grigoriev I.V."/>
            <person name="Hibbett D.S."/>
            <person name="Martin F."/>
            <person name="Nordberg H.P."/>
            <person name="Cantor M.N."/>
            <person name="Hua S.X."/>
        </authorList>
    </citation>
    <scope>NUCLEOTIDE SEQUENCE [LARGE SCALE GENOMIC DNA]</scope>
    <source>
        <strain evidence="3 4">MAFF 305830</strain>
    </source>
</reference>
<dbReference type="InterPro" id="IPR000467">
    <property type="entry name" value="G_patch_dom"/>
</dbReference>
<accession>A0A0C3B1N2</accession>
<dbReference type="HOGENOM" id="CLU_032847_0_0_1"/>
<feature type="region of interest" description="Disordered" evidence="1">
    <location>
        <begin position="210"/>
        <end position="252"/>
    </location>
</feature>
<dbReference type="InterPro" id="IPR013087">
    <property type="entry name" value="Znf_C2H2_type"/>
</dbReference>
<feature type="region of interest" description="Disordered" evidence="1">
    <location>
        <begin position="287"/>
        <end position="533"/>
    </location>
</feature>
<feature type="compositionally biased region" description="Basic and acidic residues" evidence="1">
    <location>
        <begin position="229"/>
        <end position="243"/>
    </location>
</feature>